<dbReference type="EMBL" id="AGUE01000124">
    <property type="protein sequence ID" value="EHK99223.1"/>
    <property type="molecule type" value="Genomic_DNA"/>
</dbReference>
<reference evidence="2 3" key="1">
    <citation type="journal article" date="2012" name="Eukaryot. Cell">
        <title>Genome sequence of the fungus Glarea lozoyensis: the first genome sequence of a species from the Helotiaceae family.</title>
        <authorList>
            <person name="Youssar L."/>
            <person name="Gruening B.A."/>
            <person name="Erxleben A."/>
            <person name="Guenther S."/>
            <person name="Huettel W."/>
        </authorList>
    </citation>
    <scope>NUCLEOTIDE SEQUENCE [LARGE SCALE GENOMIC DNA]</scope>
    <source>
        <strain evidence="3">ATCC 74030 / MF5533</strain>
    </source>
</reference>
<comment type="caution">
    <text evidence="2">The sequence shown here is derived from an EMBL/GenBank/DDBJ whole genome shotgun (WGS) entry which is preliminary data.</text>
</comment>
<evidence type="ECO:0000313" key="2">
    <source>
        <dbReference type="EMBL" id="EHK99223.1"/>
    </source>
</evidence>
<sequence length="58" mass="6608">MSMLKFNASDLAAKWELIEKRFELILRPTKTQTIPTSQLATGVKSHNSQHIQRPISQS</sequence>
<proteinExistence type="predicted"/>
<evidence type="ECO:0000256" key="1">
    <source>
        <dbReference type="SAM" id="MobiDB-lite"/>
    </source>
</evidence>
<accession>H0EQF7</accession>
<gene>
    <name evidence="2" type="ORF">M7I_4905</name>
</gene>
<feature type="region of interest" description="Disordered" evidence="1">
    <location>
        <begin position="36"/>
        <end position="58"/>
    </location>
</feature>
<name>H0EQF7_GLAL7</name>
<dbReference type="AlphaFoldDB" id="H0EQF7"/>
<dbReference type="HOGENOM" id="CLU_2979274_0_0_1"/>
<keyword evidence="3" id="KW-1185">Reference proteome</keyword>
<evidence type="ECO:0000313" key="3">
    <source>
        <dbReference type="Proteomes" id="UP000005446"/>
    </source>
</evidence>
<organism evidence="2 3">
    <name type="scientific">Glarea lozoyensis (strain ATCC 74030 / MF5533)</name>
    <dbReference type="NCBI Taxonomy" id="1104152"/>
    <lineage>
        <taxon>Eukaryota</taxon>
        <taxon>Fungi</taxon>
        <taxon>Dikarya</taxon>
        <taxon>Ascomycota</taxon>
        <taxon>Pezizomycotina</taxon>
        <taxon>Leotiomycetes</taxon>
        <taxon>Helotiales</taxon>
        <taxon>Helotiaceae</taxon>
        <taxon>Glarea</taxon>
    </lineage>
</organism>
<protein>
    <submittedName>
        <fullName evidence="2">Uncharacterized protein</fullName>
    </submittedName>
</protein>
<dbReference type="InParanoid" id="H0EQF7"/>
<dbReference type="Proteomes" id="UP000005446">
    <property type="component" value="Unassembled WGS sequence"/>
</dbReference>